<gene>
    <name evidence="2" type="ORF">AK812_SmicGene34571</name>
</gene>
<feature type="compositionally biased region" description="Low complexity" evidence="1">
    <location>
        <begin position="24"/>
        <end position="42"/>
    </location>
</feature>
<dbReference type="EMBL" id="LSRX01001033">
    <property type="protein sequence ID" value="OLP84556.1"/>
    <property type="molecule type" value="Genomic_DNA"/>
</dbReference>
<feature type="region of interest" description="Disordered" evidence="1">
    <location>
        <begin position="1"/>
        <end position="174"/>
    </location>
</feature>
<proteinExistence type="predicted"/>
<sequence length="363" mass="41107">MVEPRERATATKGRRQRLRRHDAATTTTTTWRAGGVGVATTTRRGRSGDDDTIQQRRRRRGDAPGERQRRPTRDTQRRRRCDNDDGDDDCGDNGRRRLVRRLTEKRGNDGCGDDGAAPGRRRRGGDDDLDDDGGTPAPKGGDDDWNDDDVHRDAPKTGAATTKVHRGEPKSDATARCKAQWVVGGGWLGAPRRPALTAWNFESTDQMTRMTERMFEGFTHNHEVMVLGRRPLDVLMSRSLDDELALYRGRLQRFQEALHIRFVDKCICWLIDDSKGPVLNHELRALRITAARRSPCRGREFAMEQALLDEMTSEPLQLAREDLGNHVFFPEKDRLVREGFESTAALRWLPAWEDGPGASECRV</sequence>
<feature type="compositionally biased region" description="Basic and acidic residues" evidence="1">
    <location>
        <begin position="165"/>
        <end position="174"/>
    </location>
</feature>
<dbReference type="Proteomes" id="UP000186817">
    <property type="component" value="Unassembled WGS sequence"/>
</dbReference>
<evidence type="ECO:0000256" key="1">
    <source>
        <dbReference type="SAM" id="MobiDB-lite"/>
    </source>
</evidence>
<evidence type="ECO:0000313" key="3">
    <source>
        <dbReference type="Proteomes" id="UP000186817"/>
    </source>
</evidence>
<protein>
    <submittedName>
        <fullName evidence="2">Uncharacterized protein</fullName>
    </submittedName>
</protein>
<feature type="compositionally biased region" description="Basic and acidic residues" evidence="1">
    <location>
        <begin position="61"/>
        <end position="75"/>
    </location>
</feature>
<evidence type="ECO:0000313" key="2">
    <source>
        <dbReference type="EMBL" id="OLP84556.1"/>
    </source>
</evidence>
<accession>A0A1Q9CNR2</accession>
<organism evidence="2 3">
    <name type="scientific">Symbiodinium microadriaticum</name>
    <name type="common">Dinoflagellate</name>
    <name type="synonym">Zooxanthella microadriatica</name>
    <dbReference type="NCBI Taxonomy" id="2951"/>
    <lineage>
        <taxon>Eukaryota</taxon>
        <taxon>Sar</taxon>
        <taxon>Alveolata</taxon>
        <taxon>Dinophyceae</taxon>
        <taxon>Suessiales</taxon>
        <taxon>Symbiodiniaceae</taxon>
        <taxon>Symbiodinium</taxon>
    </lineage>
</organism>
<reference evidence="2 3" key="1">
    <citation type="submission" date="2016-02" db="EMBL/GenBank/DDBJ databases">
        <title>Genome analysis of coral dinoflagellate symbionts highlights evolutionary adaptations to a symbiotic lifestyle.</title>
        <authorList>
            <person name="Aranda M."/>
            <person name="Li Y."/>
            <person name="Liew Y.J."/>
            <person name="Baumgarten S."/>
            <person name="Simakov O."/>
            <person name="Wilson M."/>
            <person name="Piel J."/>
            <person name="Ashoor H."/>
            <person name="Bougouffa S."/>
            <person name="Bajic V.B."/>
            <person name="Ryu T."/>
            <person name="Ravasi T."/>
            <person name="Bayer T."/>
            <person name="Micklem G."/>
            <person name="Kim H."/>
            <person name="Bhak J."/>
            <person name="Lajeunesse T.C."/>
            <person name="Voolstra C.R."/>
        </authorList>
    </citation>
    <scope>NUCLEOTIDE SEQUENCE [LARGE SCALE GENOMIC DNA]</scope>
    <source>
        <strain evidence="2 3">CCMP2467</strain>
    </source>
</reference>
<dbReference type="OrthoDB" id="431546at2759"/>
<keyword evidence="3" id="KW-1185">Reference proteome</keyword>
<comment type="caution">
    <text evidence="2">The sequence shown here is derived from an EMBL/GenBank/DDBJ whole genome shotgun (WGS) entry which is preliminary data.</text>
</comment>
<name>A0A1Q9CNR2_SYMMI</name>
<dbReference type="AlphaFoldDB" id="A0A1Q9CNR2"/>